<keyword evidence="1" id="KW-0812">Transmembrane</keyword>
<sequence length="474" mass="55271">MNNQKSWIVIFSIFLFMFIFNYLSPISFGDDYVYSFIWTGQSIYEPLPQNVSRVASWQDLFNSQWSHYFTWGGRTVAHVLAQFFLWKGKALFNFANTLISVFLVFELYWCINKGKVTFQFDYRTIIWAFFLLWACSPGFGVIFFWITGACNYLWTNVILLGFLIPYFCKYYNSERIISANSFYVAFAFIIGVLSGWTNENSVCWILLALAVFIYYCKQHNNLEIWMVSGFIGLMTGYALLMFAPGNYNRLSSSQSNWKFLTGLNEHLSMMMLIYIFQFFLWYFVIRSLFSLRNVSNSNLLLKKDVLLVKVLVIVGFCMTGIMLFSPGFPPRTGFSGLLYLIVAAGILLRIQKEYNVLLIQESAKKFLFCVSLVFFIFTAGFTFRNYYCAYVQVERMLAEVKGISADKRDSVITVKAILEPSDNEGLYTALHTLSYKLSEDEKEWKNVAFARYYGIKGIRMLKEKDYNDRETEQK</sequence>
<organism evidence="2 3">
    <name type="scientific">Succiniclasticum ruminis</name>
    <dbReference type="NCBI Taxonomy" id="40841"/>
    <lineage>
        <taxon>Bacteria</taxon>
        <taxon>Bacillati</taxon>
        <taxon>Bacillota</taxon>
        <taxon>Negativicutes</taxon>
        <taxon>Acidaminococcales</taxon>
        <taxon>Acidaminococcaceae</taxon>
        <taxon>Succiniclasticum</taxon>
    </lineage>
</organism>
<reference evidence="3" key="1">
    <citation type="submission" date="2016-10" db="EMBL/GenBank/DDBJ databases">
        <authorList>
            <person name="Varghese N."/>
            <person name="Submissions S."/>
        </authorList>
    </citation>
    <scope>NUCLEOTIDE SEQUENCE [LARGE SCALE GENOMIC DNA]</scope>
    <source>
        <strain evidence="3">DSM 11005</strain>
    </source>
</reference>
<feature type="transmembrane region" description="Helical" evidence="1">
    <location>
        <begin position="202"/>
        <end position="217"/>
    </location>
</feature>
<name>A0A1G6I436_9FIRM</name>
<feature type="transmembrane region" description="Helical" evidence="1">
    <location>
        <begin position="306"/>
        <end position="326"/>
    </location>
</feature>
<evidence type="ECO:0000313" key="3">
    <source>
        <dbReference type="Proteomes" id="UP000198943"/>
    </source>
</evidence>
<accession>A0A1G6I436</accession>
<dbReference type="EMBL" id="FMYW01000001">
    <property type="protein sequence ID" value="SDC00486.1"/>
    <property type="molecule type" value="Genomic_DNA"/>
</dbReference>
<protein>
    <submittedName>
        <fullName evidence="2">Uncharacterized protein</fullName>
    </submittedName>
</protein>
<keyword evidence="3" id="KW-1185">Reference proteome</keyword>
<feature type="transmembrane region" description="Helical" evidence="1">
    <location>
        <begin position="7"/>
        <end position="28"/>
    </location>
</feature>
<keyword evidence="1" id="KW-0472">Membrane</keyword>
<feature type="transmembrane region" description="Helical" evidence="1">
    <location>
        <begin position="152"/>
        <end position="168"/>
    </location>
</feature>
<dbReference type="Pfam" id="PF19528">
    <property type="entry name" value="DUF6056"/>
    <property type="match status" value="1"/>
</dbReference>
<dbReference type="RefSeq" id="WP_093729140.1">
    <property type="nucleotide sequence ID" value="NZ_FMYW01000001.1"/>
</dbReference>
<feature type="transmembrane region" description="Helical" evidence="1">
    <location>
        <begin position="366"/>
        <end position="387"/>
    </location>
</feature>
<feature type="transmembrane region" description="Helical" evidence="1">
    <location>
        <begin position="224"/>
        <end position="247"/>
    </location>
</feature>
<dbReference type="OrthoDB" id="1661582at2"/>
<feature type="transmembrane region" description="Helical" evidence="1">
    <location>
        <begin position="332"/>
        <end position="350"/>
    </location>
</feature>
<evidence type="ECO:0000313" key="2">
    <source>
        <dbReference type="EMBL" id="SDC00486.1"/>
    </source>
</evidence>
<dbReference type="AlphaFoldDB" id="A0A1G6I436"/>
<feature type="transmembrane region" description="Helical" evidence="1">
    <location>
        <begin position="267"/>
        <end position="285"/>
    </location>
</feature>
<dbReference type="Proteomes" id="UP000198943">
    <property type="component" value="Unassembled WGS sequence"/>
</dbReference>
<keyword evidence="1" id="KW-1133">Transmembrane helix</keyword>
<dbReference type="InterPro" id="IPR045691">
    <property type="entry name" value="DUF6056"/>
</dbReference>
<gene>
    <name evidence="2" type="ORF">SAMN04487864_101396</name>
</gene>
<proteinExistence type="predicted"/>
<evidence type="ECO:0000256" key="1">
    <source>
        <dbReference type="SAM" id="Phobius"/>
    </source>
</evidence>
<feature type="transmembrane region" description="Helical" evidence="1">
    <location>
        <begin position="90"/>
        <end position="112"/>
    </location>
</feature>
<feature type="transmembrane region" description="Helical" evidence="1">
    <location>
        <begin position="124"/>
        <end position="146"/>
    </location>
</feature>